<comment type="similarity">
    <text evidence="1">Belongs to the TRAFAC class myosin-kinesin ATPase superfamily. Kinesin family.</text>
</comment>
<dbReference type="GO" id="GO:0003777">
    <property type="term" value="F:microtubule motor activity"/>
    <property type="evidence" value="ECO:0007669"/>
    <property type="project" value="InterPro"/>
</dbReference>
<keyword evidence="1" id="KW-0505">Motor protein</keyword>
<proteinExistence type="inferred from homology"/>
<feature type="compositionally biased region" description="Acidic residues" evidence="2">
    <location>
        <begin position="138"/>
        <end position="176"/>
    </location>
</feature>
<comment type="caution">
    <text evidence="4">The sequence shown here is derived from an EMBL/GenBank/DDBJ whole genome shotgun (WGS) entry which is preliminary data.</text>
</comment>
<dbReference type="InterPro" id="IPR027640">
    <property type="entry name" value="Kinesin-like_fam"/>
</dbReference>
<reference evidence="4" key="1">
    <citation type="submission" date="2022-07" db="EMBL/GenBank/DDBJ databases">
        <title>Fungi with potential for degradation of polypropylene.</title>
        <authorList>
            <person name="Gostincar C."/>
        </authorList>
    </citation>
    <scope>NUCLEOTIDE SEQUENCE</scope>
    <source>
        <strain evidence="4">EXF-13287</strain>
    </source>
</reference>
<dbReference type="SUPFAM" id="SSF52540">
    <property type="entry name" value="P-loop containing nucleoside triphosphate hydrolases"/>
    <property type="match status" value="1"/>
</dbReference>
<dbReference type="AlphaFoldDB" id="A0AA38VM55"/>
<evidence type="ECO:0000256" key="1">
    <source>
        <dbReference type="PROSITE-ProRule" id="PRU00283"/>
    </source>
</evidence>
<evidence type="ECO:0000313" key="5">
    <source>
        <dbReference type="Proteomes" id="UP001174691"/>
    </source>
</evidence>
<dbReference type="EMBL" id="JANBVN010000131">
    <property type="protein sequence ID" value="KAJ9139309.1"/>
    <property type="molecule type" value="Genomic_DNA"/>
</dbReference>
<feature type="domain" description="Kinesin motor" evidence="3">
    <location>
        <begin position="311"/>
        <end position="651"/>
    </location>
</feature>
<evidence type="ECO:0000256" key="2">
    <source>
        <dbReference type="SAM" id="MobiDB-lite"/>
    </source>
</evidence>
<dbReference type="Gene3D" id="3.40.850.10">
    <property type="entry name" value="Kinesin motor domain"/>
    <property type="match status" value="1"/>
</dbReference>
<dbReference type="InterPro" id="IPR001752">
    <property type="entry name" value="Kinesin_motor_dom"/>
</dbReference>
<sequence length="693" mass="76259">MSQPFDTTTIHLRKGNTIYGSSSTSPLEECLTQLLPQELQRAPQISLTVDIPSKAFAGQGLPEELQFEYAAAAQNRHAGAVVMAPVFLRGLARQWENVVGTWPSRGWEAAQPLGEGEREKGYRWGLRVEVVMPRDGQWEEEEGEHEPADEQNDEDKKEEEEGEEEIETDEYSEEAGEWGSYSEELDRLTSIIREKESIITAQDGRIACLQQELARFRSAVAQHEETIAIRDNETTSLLLELSKLKASMKTRDGAELHAKQAEITSLRDQVRQSHEQIRRSNDRNATLEAATQAALAEKSMWYNAYANLRGTIRVVVRIRPPSLEPASRPDTEEEQQQLWTTRGKNILAVADKEYTFDRILSPYENNSAVFREIEPLLQGAVDGRSALIFAYGASGSGKTYTLDAIQRSAAERLFAMLSNSGDGEPPVVLAACTAVYCTKMQDLLCDGDRPRYLSHPKTKALTGLPDETTLVPVRSASELVAELDRARRKSVKAPTKLNGDSSRGHTLFTIVIPPSSTFSVSSLLSSKYIPYRSIQDRLRGARYITFLDLAGNEDVKQSGVTGERFEEAKAINASLSALKTVLGQMNRAEKVTWKESLLTMLIGGLTGGAREKGTERVDVLMLTMLDLGGRGSAGLKGSLKTLEFAEMVSGTTVQKKTPSPASRRGTPLAKTTPGKGGAATGQRKAPNYAPQPP</sequence>
<feature type="compositionally biased region" description="Polar residues" evidence="2">
    <location>
        <begin position="649"/>
        <end position="660"/>
    </location>
</feature>
<dbReference type="Pfam" id="PF00225">
    <property type="entry name" value="Kinesin"/>
    <property type="match status" value="1"/>
</dbReference>
<feature type="region of interest" description="Disordered" evidence="2">
    <location>
        <begin position="135"/>
        <end position="180"/>
    </location>
</feature>
<accession>A0AA38VM55</accession>
<dbReference type="PRINTS" id="PR00380">
    <property type="entry name" value="KINESINHEAVY"/>
</dbReference>
<dbReference type="InterPro" id="IPR036961">
    <property type="entry name" value="Kinesin_motor_dom_sf"/>
</dbReference>
<feature type="region of interest" description="Disordered" evidence="2">
    <location>
        <begin position="649"/>
        <end position="693"/>
    </location>
</feature>
<gene>
    <name evidence="4" type="ORF">NKR19_g7472</name>
</gene>
<keyword evidence="1" id="KW-0547">Nucleotide-binding</keyword>
<dbReference type="GO" id="GO:0007018">
    <property type="term" value="P:microtubule-based movement"/>
    <property type="evidence" value="ECO:0007669"/>
    <property type="project" value="InterPro"/>
</dbReference>
<keyword evidence="1" id="KW-0067">ATP-binding</keyword>
<dbReference type="PANTHER" id="PTHR47972">
    <property type="entry name" value="KINESIN-LIKE PROTEIN KLP-3"/>
    <property type="match status" value="1"/>
</dbReference>
<dbReference type="Proteomes" id="UP001174691">
    <property type="component" value="Unassembled WGS sequence"/>
</dbReference>
<name>A0AA38VM55_9PEZI</name>
<dbReference type="GO" id="GO:0005524">
    <property type="term" value="F:ATP binding"/>
    <property type="evidence" value="ECO:0007669"/>
    <property type="project" value="UniProtKB-UniRule"/>
</dbReference>
<dbReference type="GO" id="GO:0008017">
    <property type="term" value="F:microtubule binding"/>
    <property type="evidence" value="ECO:0007669"/>
    <property type="project" value="InterPro"/>
</dbReference>
<evidence type="ECO:0000259" key="3">
    <source>
        <dbReference type="PROSITE" id="PS50067"/>
    </source>
</evidence>
<protein>
    <recommendedName>
        <fullName evidence="3">Kinesin motor domain-containing protein</fullName>
    </recommendedName>
</protein>
<keyword evidence="5" id="KW-1185">Reference proteome</keyword>
<dbReference type="SMART" id="SM00129">
    <property type="entry name" value="KISc"/>
    <property type="match status" value="1"/>
</dbReference>
<feature type="binding site" evidence="1">
    <location>
        <begin position="392"/>
        <end position="399"/>
    </location>
    <ligand>
        <name>ATP</name>
        <dbReference type="ChEBI" id="CHEBI:30616"/>
    </ligand>
</feature>
<dbReference type="InterPro" id="IPR027417">
    <property type="entry name" value="P-loop_NTPase"/>
</dbReference>
<dbReference type="PROSITE" id="PS50067">
    <property type="entry name" value="KINESIN_MOTOR_2"/>
    <property type="match status" value="1"/>
</dbReference>
<organism evidence="4 5">
    <name type="scientific">Coniochaeta hoffmannii</name>
    <dbReference type="NCBI Taxonomy" id="91930"/>
    <lineage>
        <taxon>Eukaryota</taxon>
        <taxon>Fungi</taxon>
        <taxon>Dikarya</taxon>
        <taxon>Ascomycota</taxon>
        <taxon>Pezizomycotina</taxon>
        <taxon>Sordariomycetes</taxon>
        <taxon>Sordariomycetidae</taxon>
        <taxon>Coniochaetales</taxon>
        <taxon>Coniochaetaceae</taxon>
        <taxon>Coniochaeta</taxon>
    </lineage>
</organism>
<evidence type="ECO:0000313" key="4">
    <source>
        <dbReference type="EMBL" id="KAJ9139309.1"/>
    </source>
</evidence>